<proteinExistence type="predicted"/>
<dbReference type="Proteomes" id="UP000664859">
    <property type="component" value="Unassembled WGS sequence"/>
</dbReference>
<dbReference type="InterPro" id="IPR011990">
    <property type="entry name" value="TPR-like_helical_dom_sf"/>
</dbReference>
<dbReference type="EMBL" id="JAFCMP010000535">
    <property type="protein sequence ID" value="KAG5176678.1"/>
    <property type="molecule type" value="Genomic_DNA"/>
</dbReference>
<dbReference type="Gene3D" id="1.25.40.10">
    <property type="entry name" value="Tetratricopeptide repeat domain"/>
    <property type="match status" value="1"/>
</dbReference>
<evidence type="ECO:0008006" key="3">
    <source>
        <dbReference type="Google" id="ProtNLM"/>
    </source>
</evidence>
<keyword evidence="2" id="KW-1185">Reference proteome</keyword>
<protein>
    <recommendedName>
        <fullName evidence="3">Tetratricopeptide repeat protein</fullName>
    </recommendedName>
</protein>
<accession>A0A836C9C9</accession>
<evidence type="ECO:0000313" key="1">
    <source>
        <dbReference type="EMBL" id="KAG5176678.1"/>
    </source>
</evidence>
<dbReference type="AlphaFoldDB" id="A0A836C9C9"/>
<gene>
    <name evidence="1" type="ORF">JKP88DRAFT_189788</name>
</gene>
<sequence>MVTRQLMRTMRRWFCEGRRGVLVDCLFDIVRTAADPALAAIAQEYIWTSWNCHKDPEVVKALEDAANHMARQNCVAAVAALRRAVALDPLHAEGRNRLSTALFLAGRLADSEAEAARVLELEPRHFGALNGLAILRMRRHDYAGALPLLEKVVSINPRMSAELTRQNIAVCHAGIHAAAL</sequence>
<evidence type="ECO:0000313" key="2">
    <source>
        <dbReference type="Proteomes" id="UP000664859"/>
    </source>
</evidence>
<reference evidence="1" key="1">
    <citation type="submission" date="2021-02" db="EMBL/GenBank/DDBJ databases">
        <title>First Annotated Genome of the Yellow-green Alga Tribonema minus.</title>
        <authorList>
            <person name="Mahan K.M."/>
        </authorList>
    </citation>
    <scope>NUCLEOTIDE SEQUENCE</scope>
    <source>
        <strain evidence="1">UTEX B ZZ1240</strain>
    </source>
</reference>
<dbReference type="OrthoDB" id="42092at2759"/>
<name>A0A836C9C9_9STRA</name>
<organism evidence="1 2">
    <name type="scientific">Tribonema minus</name>
    <dbReference type="NCBI Taxonomy" id="303371"/>
    <lineage>
        <taxon>Eukaryota</taxon>
        <taxon>Sar</taxon>
        <taxon>Stramenopiles</taxon>
        <taxon>Ochrophyta</taxon>
        <taxon>PX clade</taxon>
        <taxon>Xanthophyceae</taxon>
        <taxon>Tribonematales</taxon>
        <taxon>Tribonemataceae</taxon>
        <taxon>Tribonema</taxon>
    </lineage>
</organism>
<comment type="caution">
    <text evidence="1">The sequence shown here is derived from an EMBL/GenBank/DDBJ whole genome shotgun (WGS) entry which is preliminary data.</text>
</comment>
<dbReference type="SUPFAM" id="SSF48452">
    <property type="entry name" value="TPR-like"/>
    <property type="match status" value="1"/>
</dbReference>
<dbReference type="Pfam" id="PF13432">
    <property type="entry name" value="TPR_16"/>
    <property type="match status" value="1"/>
</dbReference>